<dbReference type="InterPro" id="IPR029058">
    <property type="entry name" value="AB_hydrolase_fold"/>
</dbReference>
<reference evidence="2" key="1">
    <citation type="submission" date="2021-02" db="EMBL/GenBank/DDBJ databases">
        <title>Genome sequence Cadophora malorum strain M34.</title>
        <authorList>
            <person name="Stefanovic E."/>
            <person name="Vu D."/>
            <person name="Scully C."/>
            <person name="Dijksterhuis J."/>
            <person name="Roader J."/>
            <person name="Houbraken J."/>
        </authorList>
    </citation>
    <scope>NUCLEOTIDE SEQUENCE</scope>
    <source>
        <strain evidence="2">M34</strain>
    </source>
</reference>
<dbReference type="AlphaFoldDB" id="A0A8H7T2B8"/>
<dbReference type="Proteomes" id="UP000664132">
    <property type="component" value="Unassembled WGS sequence"/>
</dbReference>
<evidence type="ECO:0000313" key="3">
    <source>
        <dbReference type="Proteomes" id="UP000664132"/>
    </source>
</evidence>
<name>A0A8H7T2B8_9HELO</name>
<evidence type="ECO:0000259" key="1">
    <source>
        <dbReference type="Pfam" id="PF01738"/>
    </source>
</evidence>
<sequence length="292" mass="32506">MSCPDCFRGGISKDDSTGKWITIHGLRTYVAEPKSGVTPEGLIVYITDAFGPDFVNNRVLCDRYASGGFLVYCPDLMNGRAMSPSVIRSTHTLLEKQSWITTIFIKPLLFLQVLYHVLPWMITCSIAKTEAGVIKYFQALRTSPPPFETKDLKIGTAGFCWGGKHVVTLAKDDPNHRVVRHSSQTLSSISEPLIDAAFVAHPTFIKAPDDVEAIRIPISWAVGEEDLQMKAQDVRKVKDILESRKDVEHEVQLLPGAKHGFANRTDPDDEVAMAAATRAEEQAKSWFSRRFS</sequence>
<gene>
    <name evidence="2" type="ORF">IFR04_015696</name>
</gene>
<protein>
    <recommendedName>
        <fullName evidence="1">Dienelactone hydrolase domain-containing protein</fullName>
    </recommendedName>
</protein>
<dbReference type="SUPFAM" id="SSF53474">
    <property type="entry name" value="alpha/beta-Hydrolases"/>
    <property type="match status" value="1"/>
</dbReference>
<feature type="domain" description="Dienelactone hydrolase" evidence="1">
    <location>
        <begin position="26"/>
        <end position="289"/>
    </location>
</feature>
<dbReference type="Gene3D" id="3.40.50.1820">
    <property type="entry name" value="alpha/beta hydrolase"/>
    <property type="match status" value="1"/>
</dbReference>
<dbReference type="PANTHER" id="PTHR17630:SF105">
    <property type="entry name" value="DIENELACTONE HYDROLASE FAMILY PROTEIN (AFU_ORTHOLOGUE AFUA_4G08790)"/>
    <property type="match status" value="1"/>
</dbReference>
<organism evidence="2 3">
    <name type="scientific">Cadophora malorum</name>
    <dbReference type="NCBI Taxonomy" id="108018"/>
    <lineage>
        <taxon>Eukaryota</taxon>
        <taxon>Fungi</taxon>
        <taxon>Dikarya</taxon>
        <taxon>Ascomycota</taxon>
        <taxon>Pezizomycotina</taxon>
        <taxon>Leotiomycetes</taxon>
        <taxon>Helotiales</taxon>
        <taxon>Ploettnerulaceae</taxon>
        <taxon>Cadophora</taxon>
    </lineage>
</organism>
<proteinExistence type="predicted"/>
<dbReference type="GO" id="GO:0016787">
    <property type="term" value="F:hydrolase activity"/>
    <property type="evidence" value="ECO:0007669"/>
    <property type="project" value="InterPro"/>
</dbReference>
<dbReference type="EMBL" id="JAFJYH010000511">
    <property type="protein sequence ID" value="KAG4411170.1"/>
    <property type="molecule type" value="Genomic_DNA"/>
</dbReference>
<keyword evidence="3" id="KW-1185">Reference proteome</keyword>
<dbReference type="PANTHER" id="PTHR17630">
    <property type="entry name" value="DIENELACTONE HYDROLASE"/>
    <property type="match status" value="1"/>
</dbReference>
<evidence type="ECO:0000313" key="2">
    <source>
        <dbReference type="EMBL" id="KAG4411170.1"/>
    </source>
</evidence>
<dbReference type="InterPro" id="IPR002925">
    <property type="entry name" value="Dienelactn_hydro"/>
</dbReference>
<dbReference type="Pfam" id="PF01738">
    <property type="entry name" value="DLH"/>
    <property type="match status" value="1"/>
</dbReference>
<dbReference type="OrthoDB" id="17560at2759"/>
<comment type="caution">
    <text evidence="2">The sequence shown here is derived from an EMBL/GenBank/DDBJ whole genome shotgun (WGS) entry which is preliminary data.</text>
</comment>
<accession>A0A8H7T2B8</accession>